<dbReference type="Gene3D" id="3.40.50.300">
    <property type="entry name" value="P-loop containing nucleotide triphosphate hydrolases"/>
    <property type="match status" value="1"/>
</dbReference>
<dbReference type="PANTHER" id="PTHR32071:SF81">
    <property type="entry name" value="PROPIONATE CATABOLISM OPERON REGULATORY PROTEIN"/>
    <property type="match status" value="1"/>
</dbReference>
<dbReference type="PANTHER" id="PTHR32071">
    <property type="entry name" value="TRANSCRIPTIONAL REGULATORY PROTEIN"/>
    <property type="match status" value="1"/>
</dbReference>
<evidence type="ECO:0000256" key="6">
    <source>
        <dbReference type="PROSITE-ProRule" id="PRU00169"/>
    </source>
</evidence>
<dbReference type="InterPro" id="IPR002197">
    <property type="entry name" value="HTH_Fis"/>
</dbReference>
<dbReference type="PROSITE" id="PS50045">
    <property type="entry name" value="SIGMA54_INTERACT_4"/>
    <property type="match status" value="1"/>
</dbReference>
<sequence length="444" mass="49013">MNILVVDDEQNILRTTCIALKTMGHQAFQASSSRQAERVLNEEPIDAIILDMMLGNENGLDYLDKLEAEGNHPPVVVFTAHSSIESAVQSMKRGAYDYIQKPFIPEELRQLLAKLEKSLAASGQLKELKGIIASSNPTLQFESNEPDMQETFRIATKAAASEANIMILGSSGTGKTMLARHIHANSLRRDKPFVTVNCPSLSKELLESELFGHTKGSFTGATKDTWGKVSAADGGTLFLDEIGEVALEIQPKLLRLLQDREFERVGETRTRKADVRVLAATNRDLSQEVAAGSFREDLYYRLNVIGLSMPSLSARPSDILPLTQRYVDFYAKQLGRGKVELSADAQQAIVDYSWPGNLRELKNVIERSLILSEGRELTKADLPVEFHGESESSFTTGSLISLEELEAAHIKRVVAKTSSLDEAAHILGIDPATLYRKRKKLGIC</sequence>
<dbReference type="InterPro" id="IPR025943">
    <property type="entry name" value="Sigma_54_int_dom_ATP-bd_2"/>
</dbReference>
<feature type="domain" description="Sigma-54 factor interaction" evidence="7">
    <location>
        <begin position="141"/>
        <end position="370"/>
    </location>
</feature>
<evidence type="ECO:0000259" key="7">
    <source>
        <dbReference type="PROSITE" id="PS50045"/>
    </source>
</evidence>
<evidence type="ECO:0000256" key="5">
    <source>
        <dbReference type="ARBA" id="ARBA00023163"/>
    </source>
</evidence>
<keyword evidence="4" id="KW-0238">DNA-binding</keyword>
<dbReference type="InterPro" id="IPR011006">
    <property type="entry name" value="CheY-like_superfamily"/>
</dbReference>
<dbReference type="RefSeq" id="WP_308985674.1">
    <property type="nucleotide sequence ID" value="NZ_JARXIC010000020.1"/>
</dbReference>
<dbReference type="SUPFAM" id="SSF52172">
    <property type="entry name" value="CheY-like"/>
    <property type="match status" value="1"/>
</dbReference>
<dbReference type="Pfam" id="PF00158">
    <property type="entry name" value="Sigma54_activat"/>
    <property type="match status" value="1"/>
</dbReference>
<keyword evidence="2" id="KW-0067">ATP-binding</keyword>
<dbReference type="CDD" id="cd00009">
    <property type="entry name" value="AAA"/>
    <property type="match status" value="1"/>
</dbReference>
<dbReference type="Pfam" id="PF02954">
    <property type="entry name" value="HTH_8"/>
    <property type="match status" value="1"/>
</dbReference>
<dbReference type="InterPro" id="IPR003593">
    <property type="entry name" value="AAA+_ATPase"/>
</dbReference>
<dbReference type="InterPro" id="IPR009057">
    <property type="entry name" value="Homeodomain-like_sf"/>
</dbReference>
<accession>A0ABU1ANN1</accession>
<dbReference type="EMBL" id="JARXIC010000020">
    <property type="protein sequence ID" value="MDQ8195218.1"/>
    <property type="molecule type" value="Genomic_DNA"/>
</dbReference>
<evidence type="ECO:0000256" key="4">
    <source>
        <dbReference type="ARBA" id="ARBA00023125"/>
    </source>
</evidence>
<dbReference type="InterPro" id="IPR058031">
    <property type="entry name" value="AAA_lid_NorR"/>
</dbReference>
<evidence type="ECO:0000313" key="10">
    <source>
        <dbReference type="Proteomes" id="UP001243717"/>
    </source>
</evidence>
<proteinExistence type="predicted"/>
<protein>
    <submittedName>
        <fullName evidence="9">Sigma-54 dependent transcriptional regulator</fullName>
    </submittedName>
</protein>
<dbReference type="SMART" id="SM00382">
    <property type="entry name" value="AAA"/>
    <property type="match status" value="1"/>
</dbReference>
<evidence type="ECO:0000259" key="8">
    <source>
        <dbReference type="PROSITE" id="PS50110"/>
    </source>
</evidence>
<name>A0ABU1ANN1_9BACT</name>
<keyword evidence="3" id="KW-0805">Transcription regulation</keyword>
<dbReference type="PROSITE" id="PS00676">
    <property type="entry name" value="SIGMA54_INTERACT_2"/>
    <property type="match status" value="1"/>
</dbReference>
<reference evidence="9 10" key="1">
    <citation type="submission" date="2023-04" db="EMBL/GenBank/DDBJ databases">
        <title>A novel bacteria isolated from coastal sediment.</title>
        <authorList>
            <person name="Liu X.-J."/>
            <person name="Du Z.-J."/>
        </authorList>
    </citation>
    <scope>NUCLEOTIDE SEQUENCE [LARGE SCALE GENOMIC DNA]</scope>
    <source>
        <strain evidence="9 10">SDUM461004</strain>
    </source>
</reference>
<dbReference type="InterPro" id="IPR002078">
    <property type="entry name" value="Sigma_54_int"/>
</dbReference>
<organism evidence="9 10">
    <name type="scientific">Thalassobacterium sedimentorum</name>
    <dbReference type="NCBI Taxonomy" id="3041258"/>
    <lineage>
        <taxon>Bacteria</taxon>
        <taxon>Pseudomonadati</taxon>
        <taxon>Verrucomicrobiota</taxon>
        <taxon>Opitutia</taxon>
        <taxon>Puniceicoccales</taxon>
        <taxon>Coraliomargaritaceae</taxon>
        <taxon>Thalassobacterium</taxon>
    </lineage>
</organism>
<dbReference type="InterPro" id="IPR001789">
    <property type="entry name" value="Sig_transdc_resp-reg_receiver"/>
</dbReference>
<evidence type="ECO:0000256" key="1">
    <source>
        <dbReference type="ARBA" id="ARBA00022741"/>
    </source>
</evidence>
<keyword evidence="5" id="KW-0804">Transcription</keyword>
<dbReference type="SUPFAM" id="SSF52540">
    <property type="entry name" value="P-loop containing nucleoside triphosphate hydrolases"/>
    <property type="match status" value="1"/>
</dbReference>
<dbReference type="Gene3D" id="1.10.8.60">
    <property type="match status" value="1"/>
</dbReference>
<dbReference type="PROSITE" id="PS50110">
    <property type="entry name" value="RESPONSE_REGULATORY"/>
    <property type="match status" value="1"/>
</dbReference>
<dbReference type="Proteomes" id="UP001243717">
    <property type="component" value="Unassembled WGS sequence"/>
</dbReference>
<gene>
    <name evidence="9" type="ORF">QEH59_12335</name>
</gene>
<dbReference type="Gene3D" id="1.10.10.60">
    <property type="entry name" value="Homeodomain-like"/>
    <property type="match status" value="1"/>
</dbReference>
<evidence type="ECO:0000313" key="9">
    <source>
        <dbReference type="EMBL" id="MDQ8195218.1"/>
    </source>
</evidence>
<evidence type="ECO:0000256" key="3">
    <source>
        <dbReference type="ARBA" id="ARBA00023015"/>
    </source>
</evidence>
<evidence type="ECO:0000256" key="2">
    <source>
        <dbReference type="ARBA" id="ARBA00022840"/>
    </source>
</evidence>
<dbReference type="PROSITE" id="PS00688">
    <property type="entry name" value="SIGMA54_INTERACT_3"/>
    <property type="match status" value="1"/>
</dbReference>
<dbReference type="Gene3D" id="3.40.50.2300">
    <property type="match status" value="1"/>
</dbReference>
<dbReference type="InterPro" id="IPR027417">
    <property type="entry name" value="P-loop_NTPase"/>
</dbReference>
<dbReference type="InterPro" id="IPR025944">
    <property type="entry name" value="Sigma_54_int_dom_CS"/>
</dbReference>
<keyword evidence="1" id="KW-0547">Nucleotide-binding</keyword>
<dbReference type="SUPFAM" id="SSF46689">
    <property type="entry name" value="Homeodomain-like"/>
    <property type="match status" value="1"/>
</dbReference>
<feature type="domain" description="Response regulatory" evidence="8">
    <location>
        <begin position="2"/>
        <end position="116"/>
    </location>
</feature>
<comment type="caution">
    <text evidence="9">The sequence shown here is derived from an EMBL/GenBank/DDBJ whole genome shotgun (WGS) entry which is preliminary data.</text>
</comment>
<keyword evidence="6" id="KW-0597">Phosphoprotein</keyword>
<keyword evidence="10" id="KW-1185">Reference proteome</keyword>
<feature type="modified residue" description="4-aspartylphosphate" evidence="6">
    <location>
        <position position="51"/>
    </location>
</feature>
<dbReference type="Pfam" id="PF25601">
    <property type="entry name" value="AAA_lid_14"/>
    <property type="match status" value="1"/>
</dbReference>
<dbReference type="SMART" id="SM00448">
    <property type="entry name" value="REC"/>
    <property type="match status" value="1"/>
</dbReference>
<dbReference type="Pfam" id="PF00072">
    <property type="entry name" value="Response_reg"/>
    <property type="match status" value="1"/>
</dbReference>